<sequence length="351" mass="39670">AWGAANVTTAKNVGAYVDPQAGRRLVEDFWGPWLAAKKTKAKPSYVKSLEDAWRVHVMPQWGVREVQSITRGEVQRWVTDLAGRRSASVTIRAENLLRSLMERAKEDKCIHDNPCDNIELPRKQRRRHVYLAADELSRVALHCGWREPIVLTLGLCGMRWGELVALRVEDVDLQRCRLHIWRSITRLSSEMVETDPKTHEGRVVMFPQILRPLLARQCNGRGSSDFLFTAPGKPLDEPMTNGWNPTRSDGWFAVALRRAGIERGHMTIHDLRHTAASLMVQSGANVKTVQRQLGHKSAAMTLDVYADLFDEDLDDLSERMGGLLFSQDVGKMWAQTVENVSETLESVGVDR</sequence>
<dbReference type="Proteomes" id="UP001161916">
    <property type="component" value="Unassembled WGS sequence"/>
</dbReference>
<dbReference type="InterPro" id="IPR004107">
    <property type="entry name" value="Integrase_SAM-like_N"/>
</dbReference>
<dbReference type="RefSeq" id="WP_281105803.1">
    <property type="nucleotide sequence ID" value="NZ_JAOPMH010000007.1"/>
</dbReference>
<dbReference type="EMBL" id="JAOPMH010000007">
    <property type="protein sequence ID" value="MDH7889992.1"/>
    <property type="molecule type" value="Genomic_DNA"/>
</dbReference>
<accession>A0AA43P7E0</accession>
<dbReference type="Pfam" id="PF00589">
    <property type="entry name" value="Phage_integrase"/>
    <property type="match status" value="1"/>
</dbReference>
<comment type="similarity">
    <text evidence="1">Belongs to the 'phage' integrase family.</text>
</comment>
<evidence type="ECO:0000256" key="3">
    <source>
        <dbReference type="ARBA" id="ARBA00023125"/>
    </source>
</evidence>
<dbReference type="Gene3D" id="1.10.150.130">
    <property type="match status" value="1"/>
</dbReference>
<dbReference type="AlphaFoldDB" id="A0AA43P7E0"/>
<keyword evidence="4" id="KW-0233">DNA recombination</keyword>
<comment type="caution">
    <text evidence="6">The sequence shown here is derived from an EMBL/GenBank/DDBJ whole genome shotgun (WGS) entry which is preliminary data.</text>
</comment>
<feature type="domain" description="Tyr recombinase" evidence="5">
    <location>
        <begin position="126"/>
        <end position="318"/>
    </location>
</feature>
<dbReference type="CDD" id="cd01189">
    <property type="entry name" value="INT_ICEBs1_C_like"/>
    <property type="match status" value="1"/>
</dbReference>
<dbReference type="InterPro" id="IPR002104">
    <property type="entry name" value="Integrase_catalytic"/>
</dbReference>
<evidence type="ECO:0000256" key="1">
    <source>
        <dbReference type="ARBA" id="ARBA00008857"/>
    </source>
</evidence>
<evidence type="ECO:0000256" key="4">
    <source>
        <dbReference type="ARBA" id="ARBA00023172"/>
    </source>
</evidence>
<reference evidence="6" key="1">
    <citation type="submission" date="2022-09" db="EMBL/GenBank/DDBJ databases">
        <authorList>
            <person name="Orihara K."/>
        </authorList>
    </citation>
    <scope>NUCLEOTIDE SEQUENCE</scope>
    <source>
        <strain evidence="6">YIT 13062</strain>
    </source>
</reference>
<dbReference type="GO" id="GO:0006310">
    <property type="term" value="P:DNA recombination"/>
    <property type="evidence" value="ECO:0007669"/>
    <property type="project" value="UniProtKB-KW"/>
</dbReference>
<gene>
    <name evidence="6" type="ORF">OB951_05175</name>
</gene>
<keyword evidence="2" id="KW-0229">DNA integration</keyword>
<dbReference type="PANTHER" id="PTHR30349:SF64">
    <property type="entry name" value="PROPHAGE INTEGRASE INTD-RELATED"/>
    <property type="match status" value="1"/>
</dbReference>
<dbReference type="InterPro" id="IPR011010">
    <property type="entry name" value="DNA_brk_join_enz"/>
</dbReference>
<dbReference type="GO" id="GO:0003677">
    <property type="term" value="F:DNA binding"/>
    <property type="evidence" value="ECO:0007669"/>
    <property type="project" value="UniProtKB-KW"/>
</dbReference>
<keyword evidence="3" id="KW-0238">DNA-binding</keyword>
<dbReference type="InterPro" id="IPR050090">
    <property type="entry name" value="Tyrosine_recombinase_XerCD"/>
</dbReference>
<dbReference type="PROSITE" id="PS51898">
    <property type="entry name" value="TYR_RECOMBINASE"/>
    <property type="match status" value="1"/>
</dbReference>
<evidence type="ECO:0000313" key="7">
    <source>
        <dbReference type="Proteomes" id="UP001161916"/>
    </source>
</evidence>
<organism evidence="6 7">
    <name type="scientific">Bifidobacterium catenulatum subsp. kashiwanohense</name>
    <dbReference type="NCBI Taxonomy" id="630129"/>
    <lineage>
        <taxon>Bacteria</taxon>
        <taxon>Bacillati</taxon>
        <taxon>Actinomycetota</taxon>
        <taxon>Actinomycetes</taxon>
        <taxon>Bifidobacteriales</taxon>
        <taxon>Bifidobacteriaceae</taxon>
        <taxon>Bifidobacterium</taxon>
    </lineage>
</organism>
<dbReference type="GO" id="GO:0015074">
    <property type="term" value="P:DNA integration"/>
    <property type="evidence" value="ECO:0007669"/>
    <property type="project" value="UniProtKB-KW"/>
</dbReference>
<evidence type="ECO:0000256" key="2">
    <source>
        <dbReference type="ARBA" id="ARBA00022908"/>
    </source>
</evidence>
<dbReference type="Pfam" id="PF14659">
    <property type="entry name" value="Phage_int_SAM_3"/>
    <property type="match status" value="1"/>
</dbReference>
<dbReference type="Gene3D" id="1.10.443.10">
    <property type="entry name" value="Intergrase catalytic core"/>
    <property type="match status" value="1"/>
</dbReference>
<protein>
    <submittedName>
        <fullName evidence="6">Site-specific integrase</fullName>
    </submittedName>
</protein>
<reference evidence="6" key="2">
    <citation type="journal article" date="2023" name="Gut Microbes">
        <title>Characterization of Bifidobacterium kashiwanohense that utilizes both milk- and plant-derived oligosaccharides.</title>
        <authorList>
            <person name="Orihara K."/>
            <person name="Yahagi K."/>
            <person name="Saito Y."/>
            <person name="Watanabe Y."/>
            <person name="Sasai T."/>
            <person name="Hara T."/>
            <person name="Tsukuda N."/>
            <person name="Oki K."/>
            <person name="Fujimoto J."/>
            <person name="Matsuki T."/>
        </authorList>
    </citation>
    <scope>NUCLEOTIDE SEQUENCE</scope>
    <source>
        <strain evidence="6">YIT 13062</strain>
    </source>
</reference>
<feature type="non-terminal residue" evidence="6">
    <location>
        <position position="1"/>
    </location>
</feature>
<dbReference type="InterPro" id="IPR010998">
    <property type="entry name" value="Integrase_recombinase_N"/>
</dbReference>
<evidence type="ECO:0000259" key="5">
    <source>
        <dbReference type="PROSITE" id="PS51898"/>
    </source>
</evidence>
<name>A0AA43P7E0_9BIFI</name>
<proteinExistence type="inferred from homology"/>
<dbReference type="PANTHER" id="PTHR30349">
    <property type="entry name" value="PHAGE INTEGRASE-RELATED"/>
    <property type="match status" value="1"/>
</dbReference>
<dbReference type="SUPFAM" id="SSF56349">
    <property type="entry name" value="DNA breaking-rejoining enzymes"/>
    <property type="match status" value="1"/>
</dbReference>
<dbReference type="InterPro" id="IPR013762">
    <property type="entry name" value="Integrase-like_cat_sf"/>
</dbReference>
<evidence type="ECO:0000313" key="6">
    <source>
        <dbReference type="EMBL" id="MDH7889992.1"/>
    </source>
</evidence>